<reference evidence="1 2" key="1">
    <citation type="submission" date="2015-05" db="EMBL/GenBank/DDBJ databases">
        <title>Evolution of Trichinella species and genotypes.</title>
        <authorList>
            <person name="Korhonen P.K."/>
            <person name="Edoardo P."/>
            <person name="Giuseppe L.R."/>
            <person name="Gasser R.B."/>
        </authorList>
    </citation>
    <scope>NUCLEOTIDE SEQUENCE [LARGE SCALE GENOMIC DNA]</scope>
    <source>
        <strain evidence="1">ISS10</strain>
    </source>
</reference>
<keyword evidence="2" id="KW-1185">Reference proteome</keyword>
<dbReference type="Proteomes" id="UP000054721">
    <property type="component" value="Unassembled WGS sequence"/>
</dbReference>
<accession>A0A0V1L2D0</accession>
<protein>
    <submittedName>
        <fullName evidence="1">Uncharacterized protein</fullName>
    </submittedName>
</protein>
<gene>
    <name evidence="1" type="ORF">T02_3871</name>
</gene>
<sequence>MSNGMSQKAVLRQCCLYPVFPFLNFWKVIKLILISCNFELFQFQWSKLFGQQYGGVDDLRIRVPITWQLAYFCSSMPVE</sequence>
<comment type="caution">
    <text evidence="1">The sequence shown here is derived from an EMBL/GenBank/DDBJ whole genome shotgun (WGS) entry which is preliminary data.</text>
</comment>
<dbReference type="OrthoDB" id="10070851at2759"/>
<name>A0A0V1L2D0_9BILA</name>
<evidence type="ECO:0000313" key="2">
    <source>
        <dbReference type="Proteomes" id="UP000054721"/>
    </source>
</evidence>
<organism evidence="1 2">
    <name type="scientific">Trichinella nativa</name>
    <dbReference type="NCBI Taxonomy" id="6335"/>
    <lineage>
        <taxon>Eukaryota</taxon>
        <taxon>Metazoa</taxon>
        <taxon>Ecdysozoa</taxon>
        <taxon>Nematoda</taxon>
        <taxon>Enoplea</taxon>
        <taxon>Dorylaimia</taxon>
        <taxon>Trichinellida</taxon>
        <taxon>Trichinellidae</taxon>
        <taxon>Trichinella</taxon>
    </lineage>
</organism>
<evidence type="ECO:0000313" key="1">
    <source>
        <dbReference type="EMBL" id="KRZ53542.1"/>
    </source>
</evidence>
<dbReference type="EMBL" id="JYDW01000162">
    <property type="protein sequence ID" value="KRZ53542.1"/>
    <property type="molecule type" value="Genomic_DNA"/>
</dbReference>
<dbReference type="AlphaFoldDB" id="A0A0V1L2D0"/>
<proteinExistence type="predicted"/>